<reference evidence="2" key="1">
    <citation type="submission" date="2016-09" db="EMBL/GenBank/DDBJ databases">
        <authorList>
            <person name="Varghese N."/>
            <person name="Submissions S."/>
        </authorList>
    </citation>
    <scope>NUCLEOTIDE SEQUENCE [LARGE SCALE GENOMIC DNA]</scope>
    <source>
        <strain evidence="2">TNe-862</strain>
    </source>
</reference>
<evidence type="ECO:0000313" key="1">
    <source>
        <dbReference type="EMBL" id="SDC36004.1"/>
    </source>
</evidence>
<name>A0A1G6KYE5_9BURK</name>
<evidence type="ECO:0008006" key="3">
    <source>
        <dbReference type="Google" id="ProtNLM"/>
    </source>
</evidence>
<dbReference type="InterPro" id="IPR027405">
    <property type="entry name" value="YidB-like"/>
</dbReference>
<dbReference type="Gene3D" id="1.10.10.690">
    <property type="entry name" value="YidB-like"/>
    <property type="match status" value="1"/>
</dbReference>
<dbReference type="RefSeq" id="WP_091996362.1">
    <property type="nucleotide sequence ID" value="NZ_FMYQ01000006.1"/>
</dbReference>
<organism evidence="1 2">
    <name type="scientific">Paraburkholderia lycopersici</name>
    <dbReference type="NCBI Taxonomy" id="416944"/>
    <lineage>
        <taxon>Bacteria</taxon>
        <taxon>Pseudomonadati</taxon>
        <taxon>Pseudomonadota</taxon>
        <taxon>Betaproteobacteria</taxon>
        <taxon>Burkholderiales</taxon>
        <taxon>Burkholderiaceae</taxon>
        <taxon>Paraburkholderia</taxon>
    </lineage>
</organism>
<sequence length="148" mass="14853">MSLLDTLGSLLGSQSQSQQQGGGQAQLLAAAMEFVNNQPGGLNGLVEKFQQGGLGEIVQSWVGNGENQPVSPDQLHSVLGSDVVSGLAQKVGMQPDQVSGLLAQVLPHVVNAGTPNGEVPSGGQINAESVLGTLGGLASLFGGGNRQA</sequence>
<dbReference type="Pfam" id="PF20159">
    <property type="entry name" value="YidB"/>
    <property type="match status" value="1"/>
</dbReference>
<proteinExistence type="predicted"/>
<evidence type="ECO:0000313" key="2">
    <source>
        <dbReference type="Proteomes" id="UP000198908"/>
    </source>
</evidence>
<dbReference type="InterPro" id="IPR045372">
    <property type="entry name" value="YidB"/>
</dbReference>
<dbReference type="SUPFAM" id="SSF140804">
    <property type="entry name" value="YidB-like"/>
    <property type="match status" value="1"/>
</dbReference>
<dbReference type="EMBL" id="FMYQ01000006">
    <property type="protein sequence ID" value="SDC36004.1"/>
    <property type="molecule type" value="Genomic_DNA"/>
</dbReference>
<dbReference type="OrthoDB" id="9795283at2"/>
<keyword evidence="2" id="KW-1185">Reference proteome</keyword>
<dbReference type="STRING" id="416944.SAMN05421548_10637"/>
<gene>
    <name evidence="1" type="ORF">SAMN05421548_10637</name>
</gene>
<dbReference type="AlphaFoldDB" id="A0A1G6KYE5"/>
<protein>
    <recommendedName>
        <fullName evidence="3">DUF937 domain-containing protein</fullName>
    </recommendedName>
</protein>
<dbReference type="Proteomes" id="UP000198908">
    <property type="component" value="Unassembled WGS sequence"/>
</dbReference>
<accession>A0A1G6KYE5</accession>